<dbReference type="RefSeq" id="WP_145583960.1">
    <property type="nucleotide sequence ID" value="NZ_CADEPK010000298.1"/>
</dbReference>
<evidence type="ECO:0000259" key="4">
    <source>
        <dbReference type="SMART" id="SM00797"/>
    </source>
</evidence>
<dbReference type="PANTHER" id="PTHR43309:SF5">
    <property type="entry name" value="5-OXOPROLINASE SUBUNIT C"/>
    <property type="match status" value="1"/>
</dbReference>
<keyword evidence="1" id="KW-0547">Nucleotide-binding</keyword>
<dbReference type="SUPFAM" id="SSF50891">
    <property type="entry name" value="Cyclophilin-like"/>
    <property type="match status" value="1"/>
</dbReference>
<dbReference type="Proteomes" id="UP001232245">
    <property type="component" value="Unassembled WGS sequence"/>
</dbReference>
<dbReference type="InterPro" id="IPR003778">
    <property type="entry name" value="CT_A_B"/>
</dbReference>
<keyword evidence="2" id="KW-0378">Hydrolase</keyword>
<dbReference type="InterPro" id="IPR052708">
    <property type="entry name" value="PxpC"/>
</dbReference>
<dbReference type="NCBIfam" id="TIGR00724">
    <property type="entry name" value="urea_amlyse_rel"/>
    <property type="match status" value="1"/>
</dbReference>
<evidence type="ECO:0000313" key="6">
    <source>
        <dbReference type="Proteomes" id="UP001232245"/>
    </source>
</evidence>
<dbReference type="Pfam" id="PF02626">
    <property type="entry name" value="CT_A_B"/>
    <property type="match status" value="1"/>
</dbReference>
<keyword evidence="3" id="KW-0067">ATP-binding</keyword>
<reference evidence="5 6" key="1">
    <citation type="submission" date="2023-07" db="EMBL/GenBank/DDBJ databases">
        <title>Genomic Encyclopedia of Type Strains, Phase IV (KMG-IV): sequencing the most valuable type-strain genomes for metagenomic binning, comparative biology and taxonomic classification.</title>
        <authorList>
            <person name="Goeker M."/>
        </authorList>
    </citation>
    <scope>NUCLEOTIDE SEQUENCE [LARGE SCALE GENOMIC DNA]</scope>
    <source>
        <strain evidence="5 6">DSM 17723</strain>
    </source>
</reference>
<accession>A0ABT9YVE9</accession>
<organism evidence="5 6">
    <name type="scientific">Metabacillus niabensis</name>
    <dbReference type="NCBI Taxonomy" id="324854"/>
    <lineage>
        <taxon>Bacteria</taxon>
        <taxon>Bacillati</taxon>
        <taxon>Bacillota</taxon>
        <taxon>Bacilli</taxon>
        <taxon>Bacillales</taxon>
        <taxon>Bacillaceae</taxon>
        <taxon>Metabacillus</taxon>
    </lineage>
</organism>
<name>A0ABT9YVE9_9BACI</name>
<dbReference type="Gene3D" id="2.40.100.10">
    <property type="entry name" value="Cyclophilin-like"/>
    <property type="match status" value="1"/>
</dbReference>
<evidence type="ECO:0000256" key="2">
    <source>
        <dbReference type="ARBA" id="ARBA00022801"/>
    </source>
</evidence>
<evidence type="ECO:0000313" key="5">
    <source>
        <dbReference type="EMBL" id="MDQ0223961.1"/>
    </source>
</evidence>
<comment type="caution">
    <text evidence="5">The sequence shown here is derived from an EMBL/GenBank/DDBJ whole genome shotgun (WGS) entry which is preliminary data.</text>
</comment>
<evidence type="ECO:0000256" key="1">
    <source>
        <dbReference type="ARBA" id="ARBA00022741"/>
    </source>
</evidence>
<evidence type="ECO:0000256" key="3">
    <source>
        <dbReference type="ARBA" id="ARBA00022840"/>
    </source>
</evidence>
<keyword evidence="6" id="KW-1185">Reference proteome</keyword>
<gene>
    <name evidence="5" type="ORF">J2S02_000283</name>
</gene>
<dbReference type="EMBL" id="JAUSTZ010000001">
    <property type="protein sequence ID" value="MDQ0223961.1"/>
    <property type="molecule type" value="Genomic_DNA"/>
</dbReference>
<dbReference type="PANTHER" id="PTHR43309">
    <property type="entry name" value="5-OXOPROLINASE SUBUNIT C"/>
    <property type="match status" value="1"/>
</dbReference>
<sequence>MTLKILDQGLLTTVQDLGRNKFQQFGVSGSGVMDEMAARIANVLIGNKENDAVLEITIIGPTIQFEHGCVIAVCGADLSATIDHQPIPLWRPIYVKEGAILRFGRPIQGCRVYLAVAGGIDVPIVMNSRSTYSRGRFGGYKGRPLQRGDVIKCSPHYSSMTNKLLSYFKKRINASSYMTVNWTIPFFFSSYVNNHHEINFIKGQQFAQFTKEAVAKFESASYTVSPNSDRMGYRMQGPALQLAAPQDLLSEAVPKGTIQVPEDGQPIVLMSDRQTIGGYPKVGYVATISMPSLAQVMPGKKLTFKRISIETAQNELIKREREFLLLKTSLALKIRGLSYATN</sequence>
<protein>
    <submittedName>
        <fullName evidence="5">Antagonist of KipI</fullName>
    </submittedName>
</protein>
<proteinExistence type="predicted"/>
<feature type="domain" description="Carboxyltransferase" evidence="4">
    <location>
        <begin position="24"/>
        <end position="322"/>
    </location>
</feature>
<dbReference type="InterPro" id="IPR029000">
    <property type="entry name" value="Cyclophilin-like_dom_sf"/>
</dbReference>
<dbReference type="SMART" id="SM00797">
    <property type="entry name" value="AHS2"/>
    <property type="match status" value="1"/>
</dbReference>